<keyword evidence="4" id="KW-1185">Reference proteome</keyword>
<evidence type="ECO:0000259" key="2">
    <source>
        <dbReference type="Pfam" id="PF13511"/>
    </source>
</evidence>
<dbReference type="EMBL" id="MPRL01000048">
    <property type="protein sequence ID" value="OOZ39568.1"/>
    <property type="molecule type" value="Genomic_DNA"/>
</dbReference>
<evidence type="ECO:0000256" key="1">
    <source>
        <dbReference type="SAM" id="SignalP"/>
    </source>
</evidence>
<organism evidence="3 4">
    <name type="scientific">Solemya pervernicosa gill symbiont</name>
    <dbReference type="NCBI Taxonomy" id="642797"/>
    <lineage>
        <taxon>Bacteria</taxon>
        <taxon>Pseudomonadati</taxon>
        <taxon>Pseudomonadota</taxon>
        <taxon>Gammaproteobacteria</taxon>
        <taxon>sulfur-oxidizing symbionts</taxon>
    </lineage>
</organism>
<dbReference type="Pfam" id="PF13511">
    <property type="entry name" value="DUF4124"/>
    <property type="match status" value="1"/>
</dbReference>
<dbReference type="AlphaFoldDB" id="A0A1T2L370"/>
<gene>
    <name evidence="3" type="ORF">BOW53_11010</name>
</gene>
<dbReference type="InterPro" id="IPR025392">
    <property type="entry name" value="DUF4124"/>
</dbReference>
<evidence type="ECO:0000313" key="3">
    <source>
        <dbReference type="EMBL" id="OOZ39568.1"/>
    </source>
</evidence>
<sequence length="146" mass="16529">MMRSMLLIAALIDSMSVSAEMHRWTDADGNIHYSDRPKDEIPEQVVGREDRLKAETAARAAKQRRKAADEARQLARIEREFQARNNVASSATLASCDEARQVLHTYKTAGLLYTDATDGGFRVMRLKERQDLVKELSHDIKTYCSS</sequence>
<dbReference type="Proteomes" id="UP000191110">
    <property type="component" value="Unassembled WGS sequence"/>
</dbReference>
<reference evidence="3 4" key="1">
    <citation type="submission" date="2016-11" db="EMBL/GenBank/DDBJ databases">
        <title>Mixed transmission modes and dynamic genome evolution in an obligate animal-bacterial symbiosis.</title>
        <authorList>
            <person name="Russell S.L."/>
            <person name="Corbett-Detig R.B."/>
            <person name="Cavanaugh C.M."/>
        </authorList>
    </citation>
    <scope>NUCLEOTIDE SEQUENCE [LARGE SCALE GENOMIC DNA]</scope>
    <source>
        <strain evidence="3">Sveles-Q1</strain>
    </source>
</reference>
<feature type="domain" description="DUF4124" evidence="2">
    <location>
        <begin position="15"/>
        <end position="59"/>
    </location>
</feature>
<accession>A0A1T2L370</accession>
<dbReference type="RefSeq" id="WP_078484133.1">
    <property type="nucleotide sequence ID" value="NZ_MPRL01000048.1"/>
</dbReference>
<name>A0A1T2L370_9GAMM</name>
<keyword evidence="1" id="KW-0732">Signal</keyword>
<dbReference type="OrthoDB" id="7068596at2"/>
<evidence type="ECO:0000313" key="4">
    <source>
        <dbReference type="Proteomes" id="UP000191110"/>
    </source>
</evidence>
<comment type="caution">
    <text evidence="3">The sequence shown here is derived from an EMBL/GenBank/DDBJ whole genome shotgun (WGS) entry which is preliminary data.</text>
</comment>
<feature type="signal peptide" evidence="1">
    <location>
        <begin position="1"/>
        <end position="19"/>
    </location>
</feature>
<feature type="chain" id="PRO_5012278393" description="DUF4124 domain-containing protein" evidence="1">
    <location>
        <begin position="20"/>
        <end position="146"/>
    </location>
</feature>
<protein>
    <recommendedName>
        <fullName evidence="2">DUF4124 domain-containing protein</fullName>
    </recommendedName>
</protein>
<proteinExistence type="predicted"/>